<evidence type="ECO:0000313" key="2">
    <source>
        <dbReference type="EMBL" id="SDU79772.1"/>
    </source>
</evidence>
<accession>A0A1H2LG03</accession>
<sequence>MFISRLKIREHIVFAGTKWHARERGDVPGWVMITLMTAALVVLLWSVVGPALTSLFENAISRITEIS</sequence>
<dbReference type="Proteomes" id="UP000214355">
    <property type="component" value="Chromosome I"/>
</dbReference>
<keyword evidence="1" id="KW-0812">Transmembrane</keyword>
<dbReference type="RefSeq" id="WP_091280561.1">
    <property type="nucleotide sequence ID" value="NZ_JABAPK010000002.1"/>
</dbReference>
<dbReference type="EMBL" id="LT629804">
    <property type="protein sequence ID" value="SDU79772.1"/>
    <property type="molecule type" value="Genomic_DNA"/>
</dbReference>
<evidence type="ECO:0000313" key="3">
    <source>
        <dbReference type="Proteomes" id="UP000214355"/>
    </source>
</evidence>
<dbReference type="STRING" id="131112.SAMN04489737_0993"/>
<dbReference type="OrthoDB" id="5196884at2"/>
<dbReference type="GeneID" id="65344730"/>
<keyword evidence="1" id="KW-1133">Transmembrane helix</keyword>
<protein>
    <submittedName>
        <fullName evidence="2">Uncharacterized protein</fullName>
    </submittedName>
</protein>
<reference evidence="3" key="1">
    <citation type="submission" date="2016-10" db="EMBL/GenBank/DDBJ databases">
        <authorList>
            <person name="Varghese N."/>
            <person name="Submissions S."/>
        </authorList>
    </citation>
    <scope>NUCLEOTIDE SEQUENCE [LARGE SCALE GENOMIC DNA]</scope>
    <source>
        <strain evidence="3">DSM 10002</strain>
    </source>
</reference>
<evidence type="ECO:0000256" key="1">
    <source>
        <dbReference type="SAM" id="Phobius"/>
    </source>
</evidence>
<organism evidence="2 3">
    <name type="scientific">Arcanobacterium phocae</name>
    <dbReference type="NCBI Taxonomy" id="131112"/>
    <lineage>
        <taxon>Bacteria</taxon>
        <taxon>Bacillati</taxon>
        <taxon>Actinomycetota</taxon>
        <taxon>Actinomycetes</taxon>
        <taxon>Actinomycetales</taxon>
        <taxon>Actinomycetaceae</taxon>
        <taxon>Arcanobacterium</taxon>
    </lineage>
</organism>
<feature type="transmembrane region" description="Helical" evidence="1">
    <location>
        <begin position="27"/>
        <end position="48"/>
    </location>
</feature>
<keyword evidence="1" id="KW-0472">Membrane</keyword>
<proteinExistence type="predicted"/>
<name>A0A1H2LG03_9ACTO</name>
<gene>
    <name evidence="2" type="ORF">SAMN04489737_0993</name>
</gene>
<keyword evidence="3" id="KW-1185">Reference proteome</keyword>
<dbReference type="AlphaFoldDB" id="A0A1H2LG03"/>